<sequence length="484" mass="55903">MAQMQKEERVFKISGIVEAFFGRLWSMDDRKSLVARFVPKGLNHYLYAAKEDPKQRKEWREPYTEEELGQFRDFIKFCSDKGVAFNYGISPQADLSHYDDERGFSSDVGQLANKLATFAELGCRNVTLFLEDLSAARQMARTKTPPQKGQQQLTVGLMHAKLANDLAKRVADVLKERLGDKPAPRVNWYMCPTHSCGDFQALERGTEDKADQKKIKYWRDLNQALPTNWTLLFTGRTTVSANVTVEFAKSLSAFWKKRKLILLDNFPLNDYRPHILFLHAYQGREAGIENYFEGVLANPMDRVEASTIPLTTVFDFLRDPAKYNHNTSLFGALNEVFENNSLNNLMVNLIQYYPSSPLCNKEKIIELHKQRKVQKTEQQHLTHLNQGLDRVARFLQQSTDERRQRLFVELEPFFTLARAFVVMNLTQYALEELLNSHTATESAIETTQLELTEAQRTLDALLFPSRPAKLLRQRLLELNERFCS</sequence>
<dbReference type="GeneID" id="14924364"/>
<evidence type="ECO:0000313" key="4">
    <source>
        <dbReference type="EMBL" id="ELR23390.1"/>
    </source>
</evidence>
<dbReference type="RefSeq" id="XP_004352918.1">
    <property type="nucleotide sequence ID" value="XM_004352866.1"/>
</dbReference>
<protein>
    <submittedName>
        <fullName evidence="4">Hyaluronidase</fullName>
    </submittedName>
</protein>
<dbReference type="SUPFAM" id="SSF51445">
    <property type="entry name" value="(Trans)glycosidases"/>
    <property type="match status" value="1"/>
</dbReference>
<proteinExistence type="predicted"/>
<dbReference type="STRING" id="1257118.L8HDX1"/>
<dbReference type="InterPro" id="IPR051822">
    <property type="entry name" value="Glycosyl_Hydrolase_84"/>
</dbReference>
<reference evidence="4 5" key="1">
    <citation type="journal article" date="2013" name="Genome Biol.">
        <title>Genome of Acanthamoeba castellanii highlights extensive lateral gene transfer and early evolution of tyrosine kinase signaling.</title>
        <authorList>
            <person name="Clarke M."/>
            <person name="Lohan A.J."/>
            <person name="Liu B."/>
            <person name="Lagkouvardos I."/>
            <person name="Roy S."/>
            <person name="Zafar N."/>
            <person name="Bertelli C."/>
            <person name="Schilde C."/>
            <person name="Kianianmomeni A."/>
            <person name="Burglin T.R."/>
            <person name="Frech C."/>
            <person name="Turcotte B."/>
            <person name="Kopec K.O."/>
            <person name="Synnott J.M."/>
            <person name="Choo C."/>
            <person name="Paponov I."/>
            <person name="Finkler A."/>
            <person name="Soon Heng Tan C."/>
            <person name="Hutchins A.P."/>
            <person name="Weinmeier T."/>
            <person name="Rattei T."/>
            <person name="Chu J.S."/>
            <person name="Gimenez G."/>
            <person name="Irimia M."/>
            <person name="Rigden D.J."/>
            <person name="Fitzpatrick D.A."/>
            <person name="Lorenzo-Morales J."/>
            <person name="Bateman A."/>
            <person name="Chiu C.H."/>
            <person name="Tang P."/>
            <person name="Hegemann P."/>
            <person name="Fromm H."/>
            <person name="Raoult D."/>
            <person name="Greub G."/>
            <person name="Miranda-Saavedra D."/>
            <person name="Chen N."/>
            <person name="Nash P."/>
            <person name="Ginger M.L."/>
            <person name="Horn M."/>
            <person name="Schaap P."/>
            <person name="Caler L."/>
            <person name="Loftus B."/>
        </authorList>
    </citation>
    <scope>NUCLEOTIDE SEQUENCE [LARGE SCALE GENOMIC DNA]</scope>
    <source>
        <strain evidence="4 5">Neff</strain>
    </source>
</reference>
<dbReference type="InterPro" id="IPR011496">
    <property type="entry name" value="O-GlcNAcase_cat"/>
</dbReference>
<evidence type="ECO:0000256" key="1">
    <source>
        <dbReference type="ARBA" id="ARBA00022801"/>
    </source>
</evidence>
<evidence type="ECO:0000256" key="2">
    <source>
        <dbReference type="ARBA" id="ARBA00023295"/>
    </source>
</evidence>
<feature type="domain" description="GH84" evidence="3">
    <location>
        <begin position="12"/>
        <end position="321"/>
    </location>
</feature>
<dbReference type="KEGG" id="acan:ACA1_069750"/>
<dbReference type="PANTHER" id="PTHR13170">
    <property type="entry name" value="O-GLCNACASE"/>
    <property type="match status" value="1"/>
</dbReference>
<dbReference type="AlphaFoldDB" id="L8HDX1"/>
<dbReference type="GO" id="GO:1901135">
    <property type="term" value="P:carbohydrate derivative metabolic process"/>
    <property type="evidence" value="ECO:0007669"/>
    <property type="project" value="UniProtKB-ARBA"/>
</dbReference>
<dbReference type="PANTHER" id="PTHR13170:SF16">
    <property type="entry name" value="PROTEIN O-GLCNACASE"/>
    <property type="match status" value="1"/>
</dbReference>
<dbReference type="InterPro" id="IPR017853">
    <property type="entry name" value="GH"/>
</dbReference>
<dbReference type="OrthoDB" id="9975416at2759"/>
<keyword evidence="2" id="KW-0326">Glycosidase</keyword>
<gene>
    <name evidence="4" type="ORF">ACA1_069750</name>
</gene>
<accession>L8HDX1</accession>
<keyword evidence="1" id="KW-0378">Hydrolase</keyword>
<dbReference type="GO" id="GO:0015929">
    <property type="term" value="F:hexosaminidase activity"/>
    <property type="evidence" value="ECO:0007669"/>
    <property type="project" value="UniProtKB-ARBA"/>
</dbReference>
<evidence type="ECO:0000313" key="5">
    <source>
        <dbReference type="Proteomes" id="UP000011083"/>
    </source>
</evidence>
<dbReference type="PROSITE" id="PS52009">
    <property type="entry name" value="GH84"/>
    <property type="match status" value="1"/>
</dbReference>
<dbReference type="Gene3D" id="3.20.20.80">
    <property type="entry name" value="Glycosidases"/>
    <property type="match status" value="1"/>
</dbReference>
<dbReference type="Pfam" id="PF07555">
    <property type="entry name" value="NAGidase"/>
    <property type="match status" value="1"/>
</dbReference>
<organism evidence="4 5">
    <name type="scientific">Acanthamoeba castellanii (strain ATCC 30010 / Neff)</name>
    <dbReference type="NCBI Taxonomy" id="1257118"/>
    <lineage>
        <taxon>Eukaryota</taxon>
        <taxon>Amoebozoa</taxon>
        <taxon>Discosea</taxon>
        <taxon>Longamoebia</taxon>
        <taxon>Centramoebida</taxon>
        <taxon>Acanthamoebidae</taxon>
        <taxon>Acanthamoeba</taxon>
    </lineage>
</organism>
<dbReference type="VEuPathDB" id="AmoebaDB:ACA1_069750"/>
<name>L8HDX1_ACACF</name>
<dbReference type="EMBL" id="KB007857">
    <property type="protein sequence ID" value="ELR23390.1"/>
    <property type="molecule type" value="Genomic_DNA"/>
</dbReference>
<evidence type="ECO:0000259" key="3">
    <source>
        <dbReference type="PROSITE" id="PS52009"/>
    </source>
</evidence>
<keyword evidence="5" id="KW-1185">Reference proteome</keyword>
<dbReference type="Proteomes" id="UP000011083">
    <property type="component" value="Unassembled WGS sequence"/>
</dbReference>